<evidence type="ECO:0000256" key="2">
    <source>
        <dbReference type="ARBA" id="ARBA00022692"/>
    </source>
</evidence>
<evidence type="ECO:0000256" key="4">
    <source>
        <dbReference type="ARBA" id="ARBA00023136"/>
    </source>
</evidence>
<keyword evidence="3 5" id="KW-1133">Transmembrane helix</keyword>
<feature type="transmembrane region" description="Helical" evidence="5">
    <location>
        <begin position="166"/>
        <end position="184"/>
    </location>
</feature>
<evidence type="ECO:0000256" key="5">
    <source>
        <dbReference type="SAM" id="Phobius"/>
    </source>
</evidence>
<gene>
    <name evidence="7" type="ORF">ELLFYP34_03083</name>
</gene>
<organism evidence="7">
    <name type="scientific">Eubacterium limosum</name>
    <dbReference type="NCBI Taxonomy" id="1736"/>
    <lineage>
        <taxon>Bacteria</taxon>
        <taxon>Bacillati</taxon>
        <taxon>Bacillota</taxon>
        <taxon>Clostridia</taxon>
        <taxon>Eubacteriales</taxon>
        <taxon>Eubacteriaceae</taxon>
        <taxon>Eubacterium</taxon>
    </lineage>
</organism>
<reference evidence="7" key="1">
    <citation type="submission" date="2019-11" db="EMBL/GenBank/DDBJ databases">
        <authorList>
            <person name="Feng L."/>
        </authorList>
    </citation>
    <scope>NUCLEOTIDE SEQUENCE</scope>
    <source>
        <strain evidence="7">ElimosumLFYP34</strain>
    </source>
</reference>
<protein>
    <submittedName>
        <fullName evidence="7">ABC-2 type transporter</fullName>
    </submittedName>
</protein>
<dbReference type="GO" id="GO:0140359">
    <property type="term" value="F:ABC-type transporter activity"/>
    <property type="evidence" value="ECO:0007669"/>
    <property type="project" value="InterPro"/>
</dbReference>
<evidence type="ECO:0000256" key="3">
    <source>
        <dbReference type="ARBA" id="ARBA00022989"/>
    </source>
</evidence>
<feature type="transmembrane region" description="Helical" evidence="5">
    <location>
        <begin position="214"/>
        <end position="232"/>
    </location>
</feature>
<evidence type="ECO:0000313" key="7">
    <source>
        <dbReference type="EMBL" id="VYU26236.1"/>
    </source>
</evidence>
<feature type="transmembrane region" description="Helical" evidence="5">
    <location>
        <begin position="21"/>
        <end position="44"/>
    </location>
</feature>
<keyword evidence="4 5" id="KW-0472">Membrane</keyword>
<feature type="domain" description="ABC-2 type transporter transmembrane" evidence="6">
    <location>
        <begin position="11"/>
        <end position="207"/>
    </location>
</feature>
<dbReference type="GO" id="GO:0016020">
    <property type="term" value="C:membrane"/>
    <property type="evidence" value="ECO:0007669"/>
    <property type="project" value="UniProtKB-SubCell"/>
</dbReference>
<proteinExistence type="predicted"/>
<feature type="transmembrane region" description="Helical" evidence="5">
    <location>
        <begin position="132"/>
        <end position="154"/>
    </location>
</feature>
<dbReference type="AlphaFoldDB" id="A0A6N3DAL5"/>
<accession>A0A6N3DAL5</accession>
<dbReference type="Pfam" id="PF01061">
    <property type="entry name" value="ABC2_membrane"/>
    <property type="match status" value="1"/>
</dbReference>
<name>A0A6N3DAL5_EUBLI</name>
<comment type="subcellular location">
    <subcellularLocation>
        <location evidence="1">Membrane</location>
        <topology evidence="1">Multi-pass membrane protein</topology>
    </subcellularLocation>
</comment>
<evidence type="ECO:0000256" key="1">
    <source>
        <dbReference type="ARBA" id="ARBA00004141"/>
    </source>
</evidence>
<sequence>MSAFLYGVVLQWKLDIRSRSLLITCYIVPLLFFMVMGGIFTAIIPESRETLIPSMTVMGVSTGALIGLPPSLLEIYGSDIKKVYRANGVPLYLGMVSIFLSAFIHLSIMSAIIFFAAPVIFGASVPPNPTLYSGALTIFIIVSLSVGCVLGLSLKNQAKLTMISQLIFLPSIMLSGIMFSADLLPGPLAAAGKVFPAAWGYKLLLNNGFKTENLLPLAAILAAAVLICILMLKKLKSE</sequence>
<dbReference type="EMBL" id="CACRTR010000009">
    <property type="protein sequence ID" value="VYU26236.1"/>
    <property type="molecule type" value="Genomic_DNA"/>
</dbReference>
<feature type="transmembrane region" description="Helical" evidence="5">
    <location>
        <begin position="89"/>
        <end position="120"/>
    </location>
</feature>
<feature type="transmembrane region" description="Helical" evidence="5">
    <location>
        <begin position="50"/>
        <end position="68"/>
    </location>
</feature>
<dbReference type="InterPro" id="IPR013525">
    <property type="entry name" value="ABC2_TM"/>
</dbReference>
<evidence type="ECO:0000259" key="6">
    <source>
        <dbReference type="Pfam" id="PF01061"/>
    </source>
</evidence>
<keyword evidence="2 5" id="KW-0812">Transmembrane</keyword>